<evidence type="ECO:0000313" key="2">
    <source>
        <dbReference type="Proteomes" id="UP001342631"/>
    </source>
</evidence>
<dbReference type="EMBL" id="BTTX01000005">
    <property type="protein sequence ID" value="GMU08912.1"/>
    <property type="molecule type" value="Genomic_DNA"/>
</dbReference>
<dbReference type="Proteomes" id="UP001342631">
    <property type="component" value="Unassembled WGS sequence"/>
</dbReference>
<organism evidence="1 2">
    <name type="scientific">Corallococcus caeni</name>
    <dbReference type="NCBI Taxonomy" id="3082388"/>
    <lineage>
        <taxon>Bacteria</taxon>
        <taxon>Pseudomonadati</taxon>
        <taxon>Myxococcota</taxon>
        <taxon>Myxococcia</taxon>
        <taxon>Myxococcales</taxon>
        <taxon>Cystobacterineae</taxon>
        <taxon>Myxococcaceae</taxon>
        <taxon>Corallococcus</taxon>
    </lineage>
</organism>
<evidence type="ECO:0008006" key="3">
    <source>
        <dbReference type="Google" id="ProtNLM"/>
    </source>
</evidence>
<sequence length="161" mass="16458">MLVDALTHSHTQGNTMTRLIPALALVVGGLLFGCGGVPEESDSAQGVEVQDAQGSETAGTVTASAVTSSSVYGASVTFNSNGDNFTVNDTAADSHSAVAQIYNYNTGNTSYCWNTSGAGTSVTCNRDFAEGIRIRFRACTGESGSGNLVNCAAWVTVSTAN</sequence>
<evidence type="ECO:0000313" key="1">
    <source>
        <dbReference type="EMBL" id="GMU08912.1"/>
    </source>
</evidence>
<keyword evidence="2" id="KW-1185">Reference proteome</keyword>
<reference evidence="1 2" key="1">
    <citation type="journal article" date="2024" name="Arch. Microbiol.">
        <title>Corallococcus caeni sp. nov., a novel myxobacterium isolated from activated sludge.</title>
        <authorList>
            <person name="Tomita S."/>
            <person name="Nakai R."/>
            <person name="Kuroda K."/>
            <person name="Kurashita H."/>
            <person name="Hatamoto M."/>
            <person name="Yamaguchi T."/>
            <person name="Narihiro T."/>
        </authorList>
    </citation>
    <scope>NUCLEOTIDE SEQUENCE [LARGE SCALE GENOMIC DNA]</scope>
    <source>
        <strain evidence="1 2">NO1</strain>
    </source>
</reference>
<comment type="caution">
    <text evidence="1">The sequence shown here is derived from an EMBL/GenBank/DDBJ whole genome shotgun (WGS) entry which is preliminary data.</text>
</comment>
<protein>
    <recommendedName>
        <fullName evidence="3">Lipoprotein</fullName>
    </recommendedName>
</protein>
<gene>
    <name evidence="1" type="ORF">ASNO1_51650</name>
</gene>
<name>A0ABQ6QXY3_9BACT</name>
<accession>A0ABQ6QXY3</accession>
<proteinExistence type="predicted"/>